<comment type="caution">
    <text evidence="2">The sequence shown here is derived from an EMBL/GenBank/DDBJ whole genome shotgun (WGS) entry which is preliminary data.</text>
</comment>
<dbReference type="Proteomes" id="UP000295438">
    <property type="component" value="Unassembled WGS sequence"/>
</dbReference>
<evidence type="ECO:0000313" key="3">
    <source>
        <dbReference type="Proteomes" id="UP000295438"/>
    </source>
</evidence>
<dbReference type="AlphaFoldDB" id="A0A4V3AR70"/>
<feature type="transmembrane region" description="Helical" evidence="1">
    <location>
        <begin position="115"/>
        <end position="148"/>
    </location>
</feature>
<protein>
    <recommendedName>
        <fullName evidence="4">Glycosyltransferase RgtA/B/C/D-like domain-containing protein</fullName>
    </recommendedName>
</protein>
<keyword evidence="1" id="KW-0472">Membrane</keyword>
<reference evidence="2 3" key="1">
    <citation type="submission" date="2019-03" db="EMBL/GenBank/DDBJ databases">
        <title>Algoriphagus aquimaris sp. nov., isolated form marine sediment in Pohang, Korea.</title>
        <authorList>
            <person name="Kim J."/>
            <person name="Yoon S.-H."/>
            <person name="Lee S.-S."/>
        </authorList>
    </citation>
    <scope>NUCLEOTIDE SEQUENCE [LARGE SCALE GENOMIC DNA]</scope>
    <source>
        <strain evidence="2 3">F21</strain>
    </source>
</reference>
<keyword evidence="3" id="KW-1185">Reference proteome</keyword>
<evidence type="ECO:0000313" key="2">
    <source>
        <dbReference type="EMBL" id="TDK45487.1"/>
    </source>
</evidence>
<feature type="transmembrane region" description="Helical" evidence="1">
    <location>
        <begin position="244"/>
        <end position="273"/>
    </location>
</feature>
<keyword evidence="1" id="KW-0812">Transmembrane</keyword>
<evidence type="ECO:0000256" key="1">
    <source>
        <dbReference type="SAM" id="Phobius"/>
    </source>
</evidence>
<proteinExistence type="predicted"/>
<feature type="transmembrane region" description="Helical" evidence="1">
    <location>
        <begin position="12"/>
        <end position="30"/>
    </location>
</feature>
<feature type="transmembrane region" description="Helical" evidence="1">
    <location>
        <begin position="168"/>
        <end position="192"/>
    </location>
</feature>
<feature type="transmembrane region" description="Helical" evidence="1">
    <location>
        <begin position="83"/>
        <end position="103"/>
    </location>
</feature>
<organism evidence="2 3">
    <name type="scientific">Algoriphagus formosus</name>
    <dbReference type="NCBI Taxonomy" id="2007308"/>
    <lineage>
        <taxon>Bacteria</taxon>
        <taxon>Pseudomonadati</taxon>
        <taxon>Bacteroidota</taxon>
        <taxon>Cytophagia</taxon>
        <taxon>Cytophagales</taxon>
        <taxon>Cyclobacteriaceae</taxon>
        <taxon>Algoriphagus</taxon>
    </lineage>
</organism>
<feature type="transmembrane region" description="Helical" evidence="1">
    <location>
        <begin position="334"/>
        <end position="352"/>
    </location>
</feature>
<evidence type="ECO:0008006" key="4">
    <source>
        <dbReference type="Google" id="ProtNLM"/>
    </source>
</evidence>
<dbReference type="RefSeq" id="WP_133390542.1">
    <property type="nucleotide sequence ID" value="NZ_SMUW01000032.1"/>
</dbReference>
<dbReference type="EMBL" id="SMUW01000032">
    <property type="protein sequence ID" value="TDK45487.1"/>
    <property type="molecule type" value="Genomic_DNA"/>
</dbReference>
<keyword evidence="1" id="KW-1133">Transmembrane helix</keyword>
<name>A0A4V3AR70_9BACT</name>
<sequence length="462" mass="53327">MFQFFKLNDPFRIIGVVFFLLLWTILYLVFADLPLTQLQMSWMLLGERLGDGLLFYRDLVDDTGPLSAGFFFLIDWIFGGSSLAYQIIGRILIFIQVIYWNSALIRYRVFDENTFIPAIVLLSLFHISFDMLSLSPALLGSTFVIFALSQLFSQTILQKESSEATLLIGIYGGLATGFHPIYIVFLPFLIIVGVTISGFSFRQLILSLIGYFTPLLLIVVYYFWSNGLEDFLRIWPLSFSSETYQFHTFATLGILFAFPLVLGFLGYFFGVLSKGASINQQKQRQILFFWAIFAGLAIFISRHHAALEMMVFLPLISYLITAFFLGVKKKLPLQIGFLGLVILLPLGSWWFWAENRSLQSQYFLKESANPQWPGKSVLVLDSDLSLYQDHSMKGPFLNYYLSQELLEKERTFARKVQLFRMINKQMPEVVYDPHGDFGQLLSQFKELERKYKMEKTNVFILK</sequence>
<feature type="transmembrane region" description="Helical" evidence="1">
    <location>
        <begin position="204"/>
        <end position="224"/>
    </location>
</feature>
<accession>A0A4V3AR70</accession>
<gene>
    <name evidence="2" type="ORF">E1898_08315</name>
</gene>
<feature type="transmembrane region" description="Helical" evidence="1">
    <location>
        <begin position="309"/>
        <end position="327"/>
    </location>
</feature>
<feature type="transmembrane region" description="Helical" evidence="1">
    <location>
        <begin position="285"/>
        <end position="303"/>
    </location>
</feature>